<reference evidence="2" key="1">
    <citation type="submission" date="2022-07" db="EMBL/GenBank/DDBJ databases">
        <title>Phylogenomic reconstructions and comparative analyses of Kickxellomycotina fungi.</title>
        <authorList>
            <person name="Reynolds N.K."/>
            <person name="Stajich J.E."/>
            <person name="Barry K."/>
            <person name="Grigoriev I.V."/>
            <person name="Crous P."/>
            <person name="Smith M.E."/>
        </authorList>
    </citation>
    <scope>NUCLEOTIDE SEQUENCE</scope>
    <source>
        <strain evidence="2">NRRL 1565</strain>
    </source>
</reference>
<dbReference type="AlphaFoldDB" id="A0A9W8HUL8"/>
<dbReference type="InterPro" id="IPR007245">
    <property type="entry name" value="PIG-T"/>
</dbReference>
<dbReference type="PANTHER" id="PTHR12959">
    <property type="entry name" value="GPI TRANSAMIDASE COMPONENT PIG-T-RELATED"/>
    <property type="match status" value="1"/>
</dbReference>
<protein>
    <submittedName>
        <fullName evidence="2">Subunit of the glycosylphosphatidylinositol transamidase complex-like protein</fullName>
    </submittedName>
</protein>
<dbReference type="EMBL" id="JANBUO010002296">
    <property type="protein sequence ID" value="KAJ2795115.1"/>
    <property type="molecule type" value="Genomic_DNA"/>
</dbReference>
<feature type="signal peptide" evidence="1">
    <location>
        <begin position="1"/>
        <end position="19"/>
    </location>
</feature>
<organism evidence="2 3">
    <name type="scientific">Coemansia guatemalensis</name>
    <dbReference type="NCBI Taxonomy" id="2761395"/>
    <lineage>
        <taxon>Eukaryota</taxon>
        <taxon>Fungi</taxon>
        <taxon>Fungi incertae sedis</taxon>
        <taxon>Zoopagomycota</taxon>
        <taxon>Kickxellomycotina</taxon>
        <taxon>Kickxellomycetes</taxon>
        <taxon>Kickxellales</taxon>
        <taxon>Kickxellaceae</taxon>
        <taxon>Coemansia</taxon>
    </lineage>
</organism>
<comment type="caution">
    <text evidence="2">The sequence shown here is derived from an EMBL/GenBank/DDBJ whole genome shotgun (WGS) entry which is preliminary data.</text>
</comment>
<keyword evidence="1" id="KW-0732">Signal</keyword>
<proteinExistence type="predicted"/>
<gene>
    <name evidence="2" type="primary">GPI16_1</name>
    <name evidence="2" type="ORF">H4R20_005990</name>
</gene>
<dbReference type="GO" id="GO:0016255">
    <property type="term" value="P:attachment of GPI anchor to protein"/>
    <property type="evidence" value="ECO:0007669"/>
    <property type="project" value="InterPro"/>
</dbReference>
<sequence>MRVLRIAALVAACSAMVVAAVKDPDTKEPFVEELVVKPLDDGKVLLHFEFAVHEAVAMHNESLHSYHFLPRQIGEIAWRYGLSELRLAFTQGSWRESRWGYAPTASHGAGAEILARIQGSAGVAAHRWTGLTNALSGVFCASLNFVGEENTDVPRMSFASESSSSSSSNSSTLRRGYLPRENVCTENLTPWIKQLPCQSK</sequence>
<feature type="non-terminal residue" evidence="2">
    <location>
        <position position="200"/>
    </location>
</feature>
<dbReference type="OrthoDB" id="331263at2759"/>
<keyword evidence="3" id="KW-1185">Reference proteome</keyword>
<dbReference type="PANTHER" id="PTHR12959:SF11">
    <property type="entry name" value="GPI TRANSAMIDASE COMPONENT PIG-T"/>
    <property type="match status" value="1"/>
</dbReference>
<name>A0A9W8HUL8_9FUNG</name>
<feature type="chain" id="PRO_5040780850" evidence="1">
    <location>
        <begin position="20"/>
        <end position="200"/>
    </location>
</feature>
<dbReference type="Proteomes" id="UP001140094">
    <property type="component" value="Unassembled WGS sequence"/>
</dbReference>
<evidence type="ECO:0000313" key="2">
    <source>
        <dbReference type="EMBL" id="KAJ2795115.1"/>
    </source>
</evidence>
<accession>A0A9W8HUL8</accession>
<dbReference type="GO" id="GO:0042765">
    <property type="term" value="C:GPI-anchor transamidase complex"/>
    <property type="evidence" value="ECO:0007669"/>
    <property type="project" value="InterPro"/>
</dbReference>
<dbReference type="Pfam" id="PF04113">
    <property type="entry name" value="Gpi16"/>
    <property type="match status" value="1"/>
</dbReference>
<evidence type="ECO:0000313" key="3">
    <source>
        <dbReference type="Proteomes" id="UP001140094"/>
    </source>
</evidence>
<evidence type="ECO:0000256" key="1">
    <source>
        <dbReference type="SAM" id="SignalP"/>
    </source>
</evidence>